<evidence type="ECO:0000256" key="2">
    <source>
        <dbReference type="ARBA" id="ARBA00023219"/>
    </source>
</evidence>
<dbReference type="InterPro" id="IPR005335">
    <property type="entry name" value="Terminase_ssu"/>
</dbReference>
<keyword evidence="2" id="KW-0231">Viral genome packaging</keyword>
<sequence length="279" mass="31761">MNWDEIKSEFESTNVTLKALAEKHDIKLGTLKSRKSRDGWSRDATKKDATIKKKVATPKEKDASKNDHVIEAEELTEKQRLFCLYYVKSFNATQSAINAGYATMSAHVEGSRLLKNDKVSVEIRRIKQSMTDELYIEAMDVLSKYVKIAFSNITDFLTFGQKEVEVMGPFGPVKDENGNQIWKEVNYVDFKDSGFVDGTIISEVKQGKDGVSIKLEDRMKAMEKLSLYFDLFPDKFKRQIEEEKLKLAQAKIHKEVDEQEKDVAAALRGLVNGINTQTD</sequence>
<dbReference type="InterPro" id="IPR052404">
    <property type="entry name" value="SPP1-like_terminase"/>
</dbReference>
<evidence type="ECO:0000313" key="4">
    <source>
        <dbReference type="EMBL" id="MRX54831.1"/>
    </source>
</evidence>
<reference evidence="4 5" key="1">
    <citation type="submission" date="2019-11" db="EMBL/GenBank/DDBJ databases">
        <title>Bacillus idriensis genome.</title>
        <authorList>
            <person name="Konopka E.N."/>
            <person name="Newman J.D."/>
        </authorList>
    </citation>
    <scope>NUCLEOTIDE SEQUENCE [LARGE SCALE GENOMIC DNA]</scope>
    <source>
        <strain evidence="4 5">DSM 19097</strain>
    </source>
</reference>
<dbReference type="RefSeq" id="WP_154318784.1">
    <property type="nucleotide sequence ID" value="NZ_CAJGAA010000002.1"/>
</dbReference>
<feature type="compositionally biased region" description="Basic and acidic residues" evidence="3">
    <location>
        <begin position="36"/>
        <end position="65"/>
    </location>
</feature>
<name>A0A6I2MEH2_9BACI</name>
<organism evidence="4 5">
    <name type="scientific">Metabacillus idriensis</name>
    <dbReference type="NCBI Taxonomy" id="324768"/>
    <lineage>
        <taxon>Bacteria</taxon>
        <taxon>Bacillati</taxon>
        <taxon>Bacillota</taxon>
        <taxon>Bacilli</taxon>
        <taxon>Bacillales</taxon>
        <taxon>Bacillaceae</taxon>
        <taxon>Metabacillus</taxon>
    </lineage>
</organism>
<keyword evidence="1" id="KW-1188">Viral release from host cell</keyword>
<dbReference type="PANTHER" id="PTHR41328:SF3">
    <property type="entry name" value="PBSX PHAGE TERMINASE SMALL SUBUNIT"/>
    <property type="match status" value="1"/>
</dbReference>
<dbReference type="EMBL" id="WKKF01000002">
    <property type="protein sequence ID" value="MRX54831.1"/>
    <property type="molecule type" value="Genomic_DNA"/>
</dbReference>
<proteinExistence type="predicted"/>
<dbReference type="Proteomes" id="UP000441585">
    <property type="component" value="Unassembled WGS sequence"/>
</dbReference>
<keyword evidence="5" id="KW-1185">Reference proteome</keyword>
<dbReference type="PANTHER" id="PTHR41328">
    <property type="entry name" value="TERMINASE SMALL SUBUNIT-RELATED"/>
    <property type="match status" value="1"/>
</dbReference>
<dbReference type="Pfam" id="PF03592">
    <property type="entry name" value="Terminase_2"/>
    <property type="match status" value="1"/>
</dbReference>
<accession>A0A6I2MEH2</accession>
<dbReference type="InterPro" id="IPR038713">
    <property type="entry name" value="Terminase_Gp1_N_sf"/>
</dbReference>
<gene>
    <name evidence="4" type="ORF">GJU41_12685</name>
</gene>
<comment type="caution">
    <text evidence="4">The sequence shown here is derived from an EMBL/GenBank/DDBJ whole genome shotgun (WGS) entry which is preliminary data.</text>
</comment>
<evidence type="ECO:0000256" key="1">
    <source>
        <dbReference type="ARBA" id="ARBA00022612"/>
    </source>
</evidence>
<feature type="region of interest" description="Disordered" evidence="3">
    <location>
        <begin position="33"/>
        <end position="65"/>
    </location>
</feature>
<dbReference type="GO" id="GO:0051276">
    <property type="term" value="P:chromosome organization"/>
    <property type="evidence" value="ECO:0007669"/>
    <property type="project" value="InterPro"/>
</dbReference>
<protein>
    <submittedName>
        <fullName evidence="4">Terminase</fullName>
    </submittedName>
</protein>
<evidence type="ECO:0000313" key="5">
    <source>
        <dbReference type="Proteomes" id="UP000441585"/>
    </source>
</evidence>
<evidence type="ECO:0000256" key="3">
    <source>
        <dbReference type="SAM" id="MobiDB-lite"/>
    </source>
</evidence>
<dbReference type="AlphaFoldDB" id="A0A6I2MEH2"/>
<dbReference type="Gene3D" id="1.10.10.1400">
    <property type="entry name" value="Terminase, small subunit, N-terminal DNA-binding domain, HTH motif"/>
    <property type="match status" value="1"/>
</dbReference>